<keyword evidence="2" id="KW-0964">Secreted</keyword>
<feature type="binding site" evidence="6">
    <location>
        <position position="477"/>
    </location>
    <ligand>
        <name>hydrogencarbonate</name>
        <dbReference type="ChEBI" id="CHEBI:17544"/>
        <label>1</label>
    </ligand>
</feature>
<dbReference type="SMART" id="SM00094">
    <property type="entry name" value="TR_FER"/>
    <property type="match status" value="2"/>
</dbReference>
<feature type="binding site" evidence="7">
    <location>
        <position position="113"/>
    </location>
    <ligand>
        <name>Fe(3+)</name>
        <dbReference type="ChEBI" id="CHEBI:29034"/>
        <label>1</label>
    </ligand>
</feature>
<name>A0A646QDM4_9MYRI</name>
<dbReference type="GO" id="GO:0046872">
    <property type="term" value="F:metal ion binding"/>
    <property type="evidence" value="ECO:0007669"/>
    <property type="project" value="UniProtKB-KW"/>
</dbReference>
<feature type="binding site" evidence="7">
    <location>
        <position position="451"/>
    </location>
    <ligand>
        <name>Fe(3+)</name>
        <dbReference type="ChEBI" id="CHEBI:29034"/>
        <label>1</label>
    </ligand>
</feature>
<dbReference type="Gene3D" id="3.40.190.10">
    <property type="entry name" value="Periplasmic binding protein-like II"/>
    <property type="match status" value="4"/>
</dbReference>
<evidence type="ECO:0000256" key="3">
    <source>
        <dbReference type="ARBA" id="ARBA00022737"/>
    </source>
</evidence>
<keyword evidence="9" id="KW-0732">Signal</keyword>
<feature type="binding site" evidence="7">
    <location>
        <position position="629"/>
    </location>
    <ligand>
        <name>Fe(3+)</name>
        <dbReference type="ChEBI" id="CHEBI:29034"/>
        <label>1</label>
    </ligand>
</feature>
<dbReference type="GO" id="GO:0005769">
    <property type="term" value="C:early endosome"/>
    <property type="evidence" value="ECO:0007669"/>
    <property type="project" value="TreeGrafter"/>
</dbReference>
<feature type="binding site" evidence="6">
    <location>
        <position position="483"/>
    </location>
    <ligand>
        <name>hydrogencarbonate</name>
        <dbReference type="ChEBI" id="CHEBI:17544"/>
        <label>1</label>
    </ligand>
</feature>
<dbReference type="GO" id="GO:0005886">
    <property type="term" value="C:plasma membrane"/>
    <property type="evidence" value="ECO:0007669"/>
    <property type="project" value="TreeGrafter"/>
</dbReference>
<dbReference type="GO" id="GO:0005615">
    <property type="term" value="C:extracellular space"/>
    <property type="evidence" value="ECO:0007669"/>
    <property type="project" value="InterPro"/>
</dbReference>
<feature type="disulfide bond" evidence="8">
    <location>
        <begin position="138"/>
        <end position="226"/>
    </location>
</feature>
<feature type="disulfide bond" evidence="8">
    <location>
        <begin position="371"/>
        <end position="408"/>
    </location>
</feature>
<evidence type="ECO:0000313" key="11">
    <source>
        <dbReference type="EMBL" id="MUP40718.1"/>
    </source>
</evidence>
<feature type="signal peptide" evidence="9">
    <location>
        <begin position="1"/>
        <end position="18"/>
    </location>
</feature>
<dbReference type="AlphaFoldDB" id="A0A646QDM4"/>
<feature type="disulfide bond" evidence="8">
    <location>
        <begin position="381"/>
        <end position="399"/>
    </location>
</feature>
<accession>A0A646QDM4</accession>
<evidence type="ECO:0000256" key="1">
    <source>
        <dbReference type="ARBA" id="ARBA00004613"/>
    </source>
</evidence>
<evidence type="ECO:0000256" key="6">
    <source>
        <dbReference type="PIRSR" id="PIRSR002549-2"/>
    </source>
</evidence>
<evidence type="ECO:0000256" key="4">
    <source>
        <dbReference type="ARBA" id="ARBA00023157"/>
    </source>
</evidence>
<dbReference type="SUPFAM" id="SSF53850">
    <property type="entry name" value="Periplasmic binding protein-like II"/>
    <property type="match status" value="2"/>
</dbReference>
<feature type="disulfide bond" evidence="8">
    <location>
        <begin position="40"/>
        <end position="58"/>
    </location>
</feature>
<feature type="disulfide bond" evidence="8">
    <location>
        <begin position="607"/>
        <end position="621"/>
    </location>
</feature>
<keyword evidence="5 7" id="KW-0479">Metal-binding</keyword>
<dbReference type="Pfam" id="PF00405">
    <property type="entry name" value="Transferrin"/>
    <property type="match status" value="2"/>
</dbReference>
<evidence type="ECO:0000256" key="7">
    <source>
        <dbReference type="PIRSR" id="PIRSR002549-3"/>
    </source>
</evidence>
<dbReference type="EMBL" id="GHBY01000541">
    <property type="protein sequence ID" value="MUP40718.1"/>
    <property type="molecule type" value="Transcribed_RNA"/>
</dbReference>
<evidence type="ECO:0000256" key="8">
    <source>
        <dbReference type="PIRSR" id="PIRSR002549-4"/>
    </source>
</evidence>
<feature type="binding site" evidence="6">
    <location>
        <position position="484"/>
    </location>
    <ligand>
        <name>hydrogencarbonate</name>
        <dbReference type="ChEBI" id="CHEBI:17544"/>
        <label>2</label>
    </ligand>
</feature>
<protein>
    <submittedName>
        <fullName evidence="11">Melanotransferrin 2</fullName>
    </submittedName>
</protein>
<dbReference type="FunFam" id="3.40.190.10:FF:000095">
    <property type="entry name" value="Lactotransferrin"/>
    <property type="match status" value="1"/>
</dbReference>
<dbReference type="PIRSF" id="PIRSF002549">
    <property type="entry name" value="Transferrin"/>
    <property type="match status" value="1"/>
</dbReference>
<feature type="disulfide bond" evidence="8">
    <location>
        <begin position="181"/>
        <end position="203"/>
    </location>
</feature>
<feature type="disulfide bond" evidence="8">
    <location>
        <begin position="518"/>
        <end position="541"/>
    </location>
</feature>
<keyword evidence="3" id="KW-0677">Repeat</keyword>
<evidence type="ECO:0000259" key="10">
    <source>
        <dbReference type="PROSITE" id="PS51408"/>
    </source>
</evidence>
<evidence type="ECO:0000256" key="5">
    <source>
        <dbReference type="PIRNR" id="PIRNR002549"/>
    </source>
</evidence>
<feature type="binding site" evidence="6">
    <location>
        <position position="144"/>
    </location>
    <ligand>
        <name>hydrogencarbonate</name>
        <dbReference type="ChEBI" id="CHEBI:17544"/>
        <label>1</label>
    </ligand>
</feature>
<feature type="disulfide bond" evidence="8">
    <location>
        <begin position="200"/>
        <end position="211"/>
    </location>
</feature>
<keyword evidence="5 7" id="KW-0408">Iron</keyword>
<dbReference type="CDD" id="cd13529">
    <property type="entry name" value="PBP2_transferrin"/>
    <property type="match status" value="2"/>
</dbReference>
<evidence type="ECO:0000256" key="2">
    <source>
        <dbReference type="ARBA" id="ARBA00022525"/>
    </source>
</evidence>
<feature type="disulfide bond" evidence="8">
    <location>
        <begin position="263"/>
        <end position="277"/>
    </location>
</feature>
<keyword evidence="4 8" id="KW-1015">Disulfide bond</keyword>
<feature type="binding site" evidence="6">
    <location>
        <position position="140"/>
    </location>
    <ligand>
        <name>hydrogencarbonate</name>
        <dbReference type="ChEBI" id="CHEBI:17544"/>
        <label>1</label>
    </ligand>
</feature>
<comment type="subcellular location">
    <subcellularLocation>
        <location evidence="1">Secreted</location>
    </subcellularLocation>
</comment>
<organism evidence="11">
    <name type="scientific">Hemiscolopendra marginata</name>
    <dbReference type="NCBI Taxonomy" id="943146"/>
    <lineage>
        <taxon>Eukaryota</taxon>
        <taxon>Metazoa</taxon>
        <taxon>Ecdysozoa</taxon>
        <taxon>Arthropoda</taxon>
        <taxon>Myriapoda</taxon>
        <taxon>Chilopoda</taxon>
        <taxon>Pleurostigmophora</taxon>
        <taxon>Scolopendromorpha</taxon>
        <taxon>Scolopendridae</taxon>
        <taxon>Hemiscolopendra</taxon>
    </lineage>
</organism>
<comment type="similarity">
    <text evidence="5">Belongs to the transferrin family.</text>
</comment>
<dbReference type="InterPro" id="IPR016357">
    <property type="entry name" value="Transferrin"/>
</dbReference>
<keyword evidence="5" id="KW-0813">Transport</keyword>
<feature type="disulfide bond" evidence="8">
    <location>
        <begin position="475"/>
        <end position="566"/>
    </location>
</feature>
<dbReference type="GO" id="GO:0006826">
    <property type="term" value="P:iron ion transport"/>
    <property type="evidence" value="ECO:0007669"/>
    <property type="project" value="UniProtKB-KW"/>
</dbReference>
<dbReference type="PANTHER" id="PTHR11485:SF29">
    <property type="entry name" value="TRANSFERRIN 2"/>
    <property type="match status" value="1"/>
</dbReference>
<feature type="binding site" evidence="7">
    <location>
        <position position="220"/>
    </location>
    <ligand>
        <name>Fe(3+)</name>
        <dbReference type="ChEBI" id="CHEBI:29034"/>
        <label>1</label>
    </ligand>
</feature>
<feature type="binding site" evidence="7">
    <location>
        <position position="560"/>
    </location>
    <ligand>
        <name>Fe(3+)</name>
        <dbReference type="ChEBI" id="CHEBI:29034"/>
        <label>2</label>
    </ligand>
</feature>
<proteinExistence type="inferred from homology"/>
<keyword evidence="5" id="KW-0406">Ion transport</keyword>
<reference evidence="11" key="1">
    <citation type="submission" date="2018-11" db="EMBL/GenBank/DDBJ databases">
        <title>Venom-gland transcriptomics and venom proteomics of the Florida green centipede (Hemiscolopendra marginata) reveal sex-based variation in a centipede venom.</title>
        <authorList>
            <person name="Nystrom G.S."/>
            <person name="Ward M.J."/>
            <person name="Ellsworth S.A."/>
            <person name="Rokyta D.R."/>
        </authorList>
    </citation>
    <scope>NUCLEOTIDE SEQUENCE</scope>
    <source>
        <tissue evidence="11">Venom gland</tissue>
    </source>
</reference>
<feature type="binding site" evidence="7">
    <location>
        <position position="423"/>
    </location>
    <ligand>
        <name>Fe(3+)</name>
        <dbReference type="ChEBI" id="CHEBI:29034"/>
        <label>1</label>
    </ligand>
</feature>
<feature type="domain" description="Transferrin-like" evidence="10">
    <location>
        <begin position="27"/>
        <end position="355"/>
    </location>
</feature>
<feature type="disulfide bond" evidence="8">
    <location>
        <begin position="30"/>
        <end position="67"/>
    </location>
</feature>
<sequence length="716" mass="79406">MSARIFFLWLAGLAFAAAAPTDNILPARFCTISDEEDAKCQAMKTNFADRSLTPGIECIRGVDKYSCMQMIEEREADLLSCWSMDGYVAGKYHHLIPLLQEKHTTEPGWSYAYYAMAVVRKDDDSIHSLEDLRGKRSCHTGINRHVGWAYPVSQLNRRGLLQGGSCVNNIANVANFFNKSCVSGAKNPIWDPKGEYSNLCALCGGQGDTFCSASDPYASYTGSLKCILDGRGDVAFIKDTTFGEVIAERPEVANQKENYELLCLDGTRKPVDSFKECNWGTIPERVLMTSPQLSESQKTAIRNMFSLAQQDQEAFKLFDSSAYNGRHLLFHDNTKSLEDVGDKNDYEKYLGDYMQVKNHQFVCQVPAIRWCTISTVETKKCYRMRDALTARFVKPDVECVQANNTNECMQLIKENKADVIDLDGGDIYKGGKEYDLQVIMNENLVNGDAKYWGVAVVKKANADITYQTLKGKKSCHTAIGRSAGWNIPVGSLLSSGQITTPPDCNIAEAVGGFFNASCAPGALSAQFNPSGQNPQSLCSLCAGTGDNKCARNENEPFFGYTGAFKCMATGVGDVAFVKHVTPIDNTDGHNEDSWAKDLHLSDFELLCKDGSRKSPNDYETCNLAKVPSHAIVTQETKDAAEINRIEYLLDLGQFYYGEKKPNNFHLFSSGQGSKDLLFSDSTKSIKSVPEERRQYRKYLGDIADVYDKINDQGCQH</sequence>
<keyword evidence="5" id="KW-0410">Iron transport</keyword>
<feature type="binding site" evidence="6">
    <location>
        <position position="147"/>
    </location>
    <ligand>
        <name>hydrogencarbonate</name>
        <dbReference type="ChEBI" id="CHEBI:17544"/>
        <label>1</label>
    </ligand>
</feature>
<feature type="binding site" evidence="6">
    <location>
        <position position="481"/>
    </location>
    <ligand>
        <name>hydrogencarbonate</name>
        <dbReference type="ChEBI" id="CHEBI:17544"/>
        <label>1</label>
    </ligand>
</feature>
<dbReference type="InterPro" id="IPR001156">
    <property type="entry name" value="Transferrin-like_dom"/>
</dbReference>
<dbReference type="PROSITE" id="PS51408">
    <property type="entry name" value="TRANSFERRIN_LIKE_4"/>
    <property type="match status" value="2"/>
</dbReference>
<feature type="disulfide bond" evidence="8">
    <location>
        <begin position="538"/>
        <end position="549"/>
    </location>
</feature>
<evidence type="ECO:0000256" key="9">
    <source>
        <dbReference type="SAM" id="SignalP"/>
    </source>
</evidence>
<dbReference type="GO" id="GO:0055037">
    <property type="term" value="C:recycling endosome"/>
    <property type="evidence" value="ECO:0007669"/>
    <property type="project" value="TreeGrafter"/>
</dbReference>
<feature type="chain" id="PRO_5024962920" evidence="9">
    <location>
        <begin position="19"/>
        <end position="716"/>
    </location>
</feature>
<feature type="domain" description="Transferrin-like" evidence="10">
    <location>
        <begin position="368"/>
        <end position="703"/>
    </location>
</feature>
<dbReference type="PANTHER" id="PTHR11485">
    <property type="entry name" value="TRANSFERRIN"/>
    <property type="match status" value="1"/>
</dbReference>
<dbReference type="PRINTS" id="PR00422">
    <property type="entry name" value="TRANSFERRIN"/>
</dbReference>